<evidence type="ECO:0000313" key="3">
    <source>
        <dbReference type="Proteomes" id="UP000219252"/>
    </source>
</evidence>
<keyword evidence="3" id="KW-1185">Reference proteome</keyword>
<dbReference type="OrthoDB" id="2111682at2"/>
<reference evidence="3" key="1">
    <citation type="submission" date="2017-08" db="EMBL/GenBank/DDBJ databases">
        <authorList>
            <person name="Varghese N."/>
            <person name="Submissions S."/>
        </authorList>
    </citation>
    <scope>NUCLEOTIDE SEQUENCE [LARGE SCALE GENOMIC DNA]</scope>
    <source>
        <strain evidence="3">JC23</strain>
    </source>
</reference>
<dbReference type="AlphaFoldDB" id="A0A285UNX8"/>
<dbReference type="EMBL" id="OBQC01000016">
    <property type="protein sequence ID" value="SOC43529.1"/>
    <property type="molecule type" value="Genomic_DNA"/>
</dbReference>
<accession>A0A285UNX8</accession>
<evidence type="ECO:0000313" key="2">
    <source>
        <dbReference type="EMBL" id="SOC43529.1"/>
    </source>
</evidence>
<dbReference type="RefSeq" id="WP_097150818.1">
    <property type="nucleotide sequence ID" value="NZ_OBQC01000016.1"/>
</dbReference>
<protein>
    <submittedName>
        <fullName evidence="2">Uncharacterized protein DUF2512</fullName>
    </submittedName>
</protein>
<keyword evidence="1" id="KW-1133">Transmembrane helix</keyword>
<proteinExistence type="predicted"/>
<gene>
    <name evidence="2" type="ORF">SAMN05877842_11644</name>
</gene>
<evidence type="ECO:0000256" key="1">
    <source>
        <dbReference type="SAM" id="Phobius"/>
    </source>
</evidence>
<feature type="transmembrane region" description="Helical" evidence="1">
    <location>
        <begin position="7"/>
        <end position="27"/>
    </location>
</feature>
<feature type="transmembrane region" description="Helical" evidence="1">
    <location>
        <begin position="59"/>
        <end position="80"/>
    </location>
</feature>
<organism evidence="2 3">
    <name type="scientific">Ureibacillus acetophenoni</name>
    <dbReference type="NCBI Taxonomy" id="614649"/>
    <lineage>
        <taxon>Bacteria</taxon>
        <taxon>Bacillati</taxon>
        <taxon>Bacillota</taxon>
        <taxon>Bacilli</taxon>
        <taxon>Bacillales</taxon>
        <taxon>Caryophanaceae</taxon>
        <taxon>Ureibacillus</taxon>
    </lineage>
</organism>
<dbReference type="InterPro" id="IPR019649">
    <property type="entry name" value="DUF2512"/>
</dbReference>
<feature type="transmembrane region" description="Helical" evidence="1">
    <location>
        <begin position="33"/>
        <end position="52"/>
    </location>
</feature>
<keyword evidence="1" id="KW-0472">Membrane</keyword>
<keyword evidence="1" id="KW-0812">Transmembrane</keyword>
<name>A0A285UNX8_9BACL</name>
<dbReference type="Proteomes" id="UP000219252">
    <property type="component" value="Unassembled WGS sequence"/>
</dbReference>
<feature type="transmembrane region" description="Helical" evidence="1">
    <location>
        <begin position="86"/>
        <end position="104"/>
    </location>
</feature>
<sequence>MQYAKAFLIKLVLTLGVLFIVLGLFFNVSLADIIIISLALAIIAFIGDMVVLPKIGNMIAAAGDLILSFLVVWGLGSYLFDGDISLMSTALLSSLFVAAGELYYHRYLRDHVFINVDKPNNISRVNHSHRMQMEVADDFHDLQPKESDKK</sequence>
<dbReference type="Pfam" id="PF10710">
    <property type="entry name" value="DUF2512"/>
    <property type="match status" value="1"/>
</dbReference>